<name>A0A5E4PZK5_9NEOP</name>
<keyword evidence="3" id="KW-1185">Reference proteome</keyword>
<evidence type="ECO:0000313" key="2">
    <source>
        <dbReference type="EMBL" id="VVC91431.1"/>
    </source>
</evidence>
<evidence type="ECO:0000313" key="3">
    <source>
        <dbReference type="Proteomes" id="UP000324832"/>
    </source>
</evidence>
<dbReference type="EMBL" id="FZQP02001048">
    <property type="protein sequence ID" value="VVC91431.1"/>
    <property type="molecule type" value="Genomic_DNA"/>
</dbReference>
<sequence>MNGTLWNTKITSWYPIDCLASQQDDLTEDTTSAHHDAEPVAGPSRPAGENHEAAVHSLPDLTDAVGDDA</sequence>
<organism evidence="2 3">
    <name type="scientific">Leptidea sinapis</name>
    <dbReference type="NCBI Taxonomy" id="189913"/>
    <lineage>
        <taxon>Eukaryota</taxon>
        <taxon>Metazoa</taxon>
        <taxon>Ecdysozoa</taxon>
        <taxon>Arthropoda</taxon>
        <taxon>Hexapoda</taxon>
        <taxon>Insecta</taxon>
        <taxon>Pterygota</taxon>
        <taxon>Neoptera</taxon>
        <taxon>Endopterygota</taxon>
        <taxon>Lepidoptera</taxon>
        <taxon>Glossata</taxon>
        <taxon>Ditrysia</taxon>
        <taxon>Papilionoidea</taxon>
        <taxon>Pieridae</taxon>
        <taxon>Dismorphiinae</taxon>
        <taxon>Leptidea</taxon>
    </lineage>
</organism>
<evidence type="ECO:0000256" key="1">
    <source>
        <dbReference type="SAM" id="MobiDB-lite"/>
    </source>
</evidence>
<accession>A0A5E4PZK5</accession>
<reference evidence="2 3" key="1">
    <citation type="submission" date="2017-07" db="EMBL/GenBank/DDBJ databases">
        <authorList>
            <person name="Talla V."/>
            <person name="Backstrom N."/>
        </authorList>
    </citation>
    <scope>NUCLEOTIDE SEQUENCE [LARGE SCALE GENOMIC DNA]</scope>
</reference>
<feature type="region of interest" description="Disordered" evidence="1">
    <location>
        <begin position="24"/>
        <end position="69"/>
    </location>
</feature>
<dbReference type="Proteomes" id="UP000324832">
    <property type="component" value="Unassembled WGS sequence"/>
</dbReference>
<dbReference type="AlphaFoldDB" id="A0A5E4PZK5"/>
<protein>
    <submittedName>
        <fullName evidence="2">Uncharacterized protein</fullName>
    </submittedName>
</protein>
<gene>
    <name evidence="2" type="ORF">LSINAPIS_LOCUS4102</name>
</gene>
<proteinExistence type="predicted"/>